<sequence length="109" mass="12239">MTTPPSSITATFLPKCRIQWSLSANSEQLSEVKVFVAANIKDIEQEIQANYLVMDIIIIAYLIAYLHLMYHCTFTFCPAPLASTFLGIGLQVLTFAFLNLSWTSRSSEE</sequence>
<proteinExistence type="predicted"/>
<dbReference type="EMBL" id="MCGR01000013">
    <property type="protein sequence ID" value="ORY87505.1"/>
    <property type="molecule type" value="Genomic_DNA"/>
</dbReference>
<evidence type="ECO:0000256" key="1">
    <source>
        <dbReference type="SAM" id="Phobius"/>
    </source>
</evidence>
<organism evidence="2 3">
    <name type="scientific">Leucosporidium creatinivorum</name>
    <dbReference type="NCBI Taxonomy" id="106004"/>
    <lineage>
        <taxon>Eukaryota</taxon>
        <taxon>Fungi</taxon>
        <taxon>Dikarya</taxon>
        <taxon>Basidiomycota</taxon>
        <taxon>Pucciniomycotina</taxon>
        <taxon>Microbotryomycetes</taxon>
        <taxon>Leucosporidiales</taxon>
        <taxon>Leucosporidium</taxon>
    </lineage>
</organism>
<accession>A0A1Y2FXV3</accession>
<keyword evidence="1" id="KW-1133">Transmembrane helix</keyword>
<reference evidence="2 3" key="1">
    <citation type="submission" date="2016-07" db="EMBL/GenBank/DDBJ databases">
        <title>Pervasive Adenine N6-methylation of Active Genes in Fungi.</title>
        <authorList>
            <consortium name="DOE Joint Genome Institute"/>
            <person name="Mondo S.J."/>
            <person name="Dannebaum R.O."/>
            <person name="Kuo R.C."/>
            <person name="Labutti K."/>
            <person name="Haridas S."/>
            <person name="Kuo A."/>
            <person name="Salamov A."/>
            <person name="Ahrendt S.R."/>
            <person name="Lipzen A."/>
            <person name="Sullivan W."/>
            <person name="Andreopoulos W.B."/>
            <person name="Clum A."/>
            <person name="Lindquist E."/>
            <person name="Daum C."/>
            <person name="Ramamoorthy G.K."/>
            <person name="Gryganskyi A."/>
            <person name="Culley D."/>
            <person name="Magnuson J.K."/>
            <person name="James T.Y."/>
            <person name="O'Malley M.A."/>
            <person name="Stajich J.E."/>
            <person name="Spatafora J.W."/>
            <person name="Visel A."/>
            <person name="Grigoriev I.V."/>
        </authorList>
    </citation>
    <scope>NUCLEOTIDE SEQUENCE [LARGE SCALE GENOMIC DNA]</scope>
    <source>
        <strain evidence="2 3">62-1032</strain>
    </source>
</reference>
<dbReference type="AlphaFoldDB" id="A0A1Y2FXV3"/>
<evidence type="ECO:0000313" key="3">
    <source>
        <dbReference type="Proteomes" id="UP000193467"/>
    </source>
</evidence>
<keyword evidence="3" id="KW-1185">Reference proteome</keyword>
<keyword evidence="1" id="KW-0812">Transmembrane</keyword>
<dbReference type="InParanoid" id="A0A1Y2FXV3"/>
<feature type="transmembrane region" description="Helical" evidence="1">
    <location>
        <begin position="51"/>
        <end position="70"/>
    </location>
</feature>
<evidence type="ECO:0000313" key="2">
    <source>
        <dbReference type="EMBL" id="ORY87505.1"/>
    </source>
</evidence>
<feature type="transmembrane region" description="Helical" evidence="1">
    <location>
        <begin position="82"/>
        <end position="102"/>
    </location>
</feature>
<comment type="caution">
    <text evidence="2">The sequence shown here is derived from an EMBL/GenBank/DDBJ whole genome shotgun (WGS) entry which is preliminary data.</text>
</comment>
<dbReference type="Proteomes" id="UP000193467">
    <property type="component" value="Unassembled WGS sequence"/>
</dbReference>
<name>A0A1Y2FXV3_9BASI</name>
<gene>
    <name evidence="2" type="ORF">BCR35DRAFT_330495</name>
</gene>
<keyword evidence="1" id="KW-0472">Membrane</keyword>
<protein>
    <submittedName>
        <fullName evidence="2">Uncharacterized protein</fullName>
    </submittedName>
</protein>